<feature type="region of interest" description="Disordered" evidence="10">
    <location>
        <begin position="1"/>
        <end position="67"/>
    </location>
</feature>
<dbReference type="Pfam" id="PF13499">
    <property type="entry name" value="EF-hand_7"/>
    <property type="match status" value="2"/>
</dbReference>
<dbReference type="Proteomes" id="UP000736164">
    <property type="component" value="Unassembled WGS sequence"/>
</dbReference>
<feature type="non-terminal residue" evidence="14">
    <location>
        <position position="1533"/>
    </location>
</feature>
<dbReference type="SMART" id="SM00093">
    <property type="entry name" value="SERPIN"/>
    <property type="match status" value="1"/>
</dbReference>
<dbReference type="InterPro" id="IPR011992">
    <property type="entry name" value="EF-hand-dom_pair"/>
</dbReference>
<dbReference type="SUPFAM" id="SSF56574">
    <property type="entry name" value="Serpins"/>
    <property type="match status" value="1"/>
</dbReference>
<dbReference type="PROSITE" id="PS00018">
    <property type="entry name" value="EF_HAND_1"/>
    <property type="match status" value="2"/>
</dbReference>
<comment type="similarity">
    <text evidence="9">Belongs to the serpin family.</text>
</comment>
<evidence type="ECO:0000256" key="3">
    <source>
        <dbReference type="ARBA" id="ARBA00022692"/>
    </source>
</evidence>
<keyword evidence="8" id="KW-0472">Membrane</keyword>
<feature type="compositionally biased region" description="Polar residues" evidence="10">
    <location>
        <begin position="47"/>
        <end position="56"/>
    </location>
</feature>
<dbReference type="InterPro" id="IPR023796">
    <property type="entry name" value="Serpin_dom"/>
</dbReference>
<dbReference type="CDD" id="cd00051">
    <property type="entry name" value="EFh"/>
    <property type="match status" value="1"/>
</dbReference>
<dbReference type="SMART" id="SM00033">
    <property type="entry name" value="CH"/>
    <property type="match status" value="1"/>
</dbReference>
<evidence type="ECO:0000259" key="12">
    <source>
        <dbReference type="PROSITE" id="PS50222"/>
    </source>
</evidence>
<keyword evidence="15" id="KW-1185">Reference proteome</keyword>
<dbReference type="InterPro" id="IPR002048">
    <property type="entry name" value="EF_hand_dom"/>
</dbReference>
<dbReference type="SMART" id="SM00406">
    <property type="entry name" value="IGv"/>
    <property type="match status" value="1"/>
</dbReference>
<reference evidence="14" key="1">
    <citation type="journal article" date="2021" name="Cell">
        <title>Tracing the genetic footprints of vertebrate landing in non-teleost ray-finned fishes.</title>
        <authorList>
            <person name="Bi X."/>
            <person name="Wang K."/>
            <person name="Yang L."/>
            <person name="Pan H."/>
            <person name="Jiang H."/>
            <person name="Wei Q."/>
            <person name="Fang M."/>
            <person name="Yu H."/>
            <person name="Zhu C."/>
            <person name="Cai Y."/>
            <person name="He Y."/>
            <person name="Gan X."/>
            <person name="Zeng H."/>
            <person name="Yu D."/>
            <person name="Zhu Y."/>
            <person name="Jiang H."/>
            <person name="Qiu Q."/>
            <person name="Yang H."/>
            <person name="Zhang Y.E."/>
            <person name="Wang W."/>
            <person name="Zhu M."/>
            <person name="He S."/>
            <person name="Zhang G."/>
        </authorList>
    </citation>
    <scope>NUCLEOTIDE SEQUENCE</scope>
    <source>
        <strain evidence="14">Allg_001</strain>
    </source>
</reference>
<evidence type="ECO:0000256" key="7">
    <source>
        <dbReference type="ARBA" id="ARBA00022989"/>
    </source>
</evidence>
<feature type="compositionally biased region" description="Polar residues" evidence="10">
    <location>
        <begin position="415"/>
        <end position="426"/>
    </location>
</feature>
<keyword evidence="7" id="KW-1133">Transmembrane helix</keyword>
<dbReference type="InterPro" id="IPR003599">
    <property type="entry name" value="Ig_sub"/>
</dbReference>
<feature type="domain" description="EF-hand" evidence="12">
    <location>
        <begin position="203"/>
        <end position="238"/>
    </location>
</feature>
<dbReference type="InterPro" id="IPR008590">
    <property type="entry name" value="TMEM_230/134"/>
</dbReference>
<comment type="similarity">
    <text evidence="2">Belongs to the TMEM134/TMEM230 family.</text>
</comment>
<dbReference type="FunFam" id="1.10.238.10:FF:000037">
    <property type="entry name" value="calcium-binding protein 1 isoform X2"/>
    <property type="match status" value="1"/>
</dbReference>
<dbReference type="InterPro" id="IPR036872">
    <property type="entry name" value="CH_dom_sf"/>
</dbReference>
<accession>A0A8J7T7N4</accession>
<evidence type="ECO:0000256" key="9">
    <source>
        <dbReference type="RuleBase" id="RU000411"/>
    </source>
</evidence>
<sequence>LPCYVSVPPGPRDPPPPEAAPLKPALRRGSSVSQRGCPGDAPPLRRGSSSDSQTPRNRGKRDSEVSMTTKMYSPFLNALFGQERDLVPEEIDELSEAFREFDTDCDGYLSYKDLGDCMRTMGYMPTEMELIEISQQIKMRLGGRIDFEDFCDLMGPRMLAETAHMVGVRELRCAFKEFDVDGDGEISVSELREAARSLLGEQLSGEELEEVLRDIDLNGDGHVDFDALSTAVLPGLCRESLALECTPTLTQSSEGQGSRHTCSFFRAIICHDAVVAVMQPRDWIPGVRAGHSSPERVSPLPLSPSSELQLTAWVPIGRTAVAIVTMWAEHEGWEYVSQSLLFASARHRYFANGPRLPGKSPTSALLCSVSVPSVPESPVGDRRVSPVDRQRRPAEVRAAQRPDAMSYKPIAPAPSGTNHTPPGSSESRGETLHARPHLPSAPHCCVRAPQQLFGLNRQRCVRYLLSIPKRYVISYPEADPSSLSTRSSQWSFSTLSSSTQRSYRECFSGTAPPSPSQAEGKCSWQQTGECGQGEAVCEEVFGASAVGVFDSATEGDMTELVALILAGIAVQMNPAAGVSSAIFFVPGFLLFIPGGDTAGQQGARRVAEEEKHAGNRGEGPRKKKSAPITPKSSSSPSSVSLPRSRTAPRSSAGGTKKDILAKFQQSCPEGPVIPNFKVQRSRRAGVSDGSSVKQRLLQWCRKRTAGYPGVSIENYSSSWSDGLAFCALVHHFFPHAFDFSSLRAEDRERNFSLAFTTAEHEDIVDLERLHTSAACRGTPRAATRVFPPDLVKPQMLRGWEVIAVMDQQVVLFPLDPNVRTTSPVCWARQESQTRPANRTRTLTLKGNLRCLPGAVMGEDVITQVPGLVTGTEGQSVTLNCIVRDTRAGAVRWSRNTGRGRQPFFNTGGDIRDPRVSFILENHLTDRSIRIDNLTLGDSGVYYCDKYRPGSSSDIAVPGPGVTLTVTASGPETTLPLQFKMKLPFLKFLDVEKFHSSHTFRQGVTEQVEKAYKKKYGSKFLHSQVTEAKLDEEFIVVNMKLMFHQSSAPGLDDFVEILKKALLDFTVLLPIDLNSITAPGILPGTTLPLQFNMDLSTNEGLDDLGSKVSETFKAGLTEQVNNVYKNKYPTGFLHSEVKKIEVGEEFIVVNMELMFHQSSAPDLGDFVKTLKEALLDFMVLLPIDLNSITVPATPAPTTPPSHCHGHSKPWPLCTEGPSASGRGILGESLTEFALHFYKEARRIEDKGNMLISPVSVAELLTLLLLGARGDTQTTLENVLSLPQNFTCVHEEVLSLTKHLRGSVEMASRIYYKPGLKLTDFFGDQSQQFYGAKPQQLTNNGATNLQMINDWVAQKTHNQIKHLVDSVPQNTEFMLLNAVYYIGKWKMRFNENETDEQIFTTLENKRVRVPVMNSKNYRLAIQYIAELKAKVARFLLSGDVSLYVLLPRVFSTSALREVEDRLNLETLTKLVKTMESVEPQEATVALPHLKLDSKTDLLHLMESLGEIEASNSALERVASQGDHSQIHTRRLGESL</sequence>
<feature type="region of interest" description="Disordered" evidence="10">
    <location>
        <begin position="599"/>
        <end position="655"/>
    </location>
</feature>
<dbReference type="EMBL" id="JAAWVO010011385">
    <property type="protein sequence ID" value="MBN3313339.1"/>
    <property type="molecule type" value="Genomic_DNA"/>
</dbReference>
<dbReference type="Pfam" id="PF05915">
    <property type="entry name" value="TMEM_230_134"/>
    <property type="match status" value="1"/>
</dbReference>
<dbReference type="SUPFAM" id="SSF48726">
    <property type="entry name" value="Immunoglobulin"/>
    <property type="match status" value="1"/>
</dbReference>
<evidence type="ECO:0000256" key="1">
    <source>
        <dbReference type="ARBA" id="ARBA00004141"/>
    </source>
</evidence>
<dbReference type="GO" id="GO:0005246">
    <property type="term" value="F:calcium channel regulator activity"/>
    <property type="evidence" value="ECO:0007669"/>
    <property type="project" value="TreeGrafter"/>
</dbReference>
<protein>
    <submittedName>
        <fullName evidence="14">CABP4 protein</fullName>
    </submittedName>
</protein>
<keyword evidence="5" id="KW-0677">Repeat</keyword>
<dbReference type="PROSITE" id="PS50021">
    <property type="entry name" value="CH"/>
    <property type="match status" value="1"/>
</dbReference>
<dbReference type="InterPro" id="IPR018247">
    <property type="entry name" value="EF_Hand_1_Ca_BS"/>
</dbReference>
<proteinExistence type="inferred from homology"/>
<dbReference type="GO" id="GO:0005509">
    <property type="term" value="F:calcium ion binding"/>
    <property type="evidence" value="ECO:0007669"/>
    <property type="project" value="InterPro"/>
</dbReference>
<dbReference type="FunFam" id="1.10.418.10:FF:000149">
    <property type="entry name" value="Smoothelin-like 1"/>
    <property type="match status" value="1"/>
</dbReference>
<evidence type="ECO:0000256" key="4">
    <source>
        <dbReference type="ARBA" id="ARBA00022723"/>
    </source>
</evidence>
<evidence type="ECO:0000256" key="2">
    <source>
        <dbReference type="ARBA" id="ARBA00007743"/>
    </source>
</evidence>
<dbReference type="InterPro" id="IPR001715">
    <property type="entry name" value="CH_dom"/>
</dbReference>
<dbReference type="Pfam" id="PF07686">
    <property type="entry name" value="V-set"/>
    <property type="match status" value="1"/>
</dbReference>
<evidence type="ECO:0000256" key="5">
    <source>
        <dbReference type="ARBA" id="ARBA00022737"/>
    </source>
</evidence>
<feature type="compositionally biased region" description="Basic and acidic residues" evidence="10">
    <location>
        <begin position="379"/>
        <end position="400"/>
    </location>
</feature>
<dbReference type="FunFam" id="2.60.40.10:FF:003353">
    <property type="match status" value="1"/>
</dbReference>
<dbReference type="GO" id="GO:0005737">
    <property type="term" value="C:cytoplasm"/>
    <property type="evidence" value="ECO:0007669"/>
    <property type="project" value="TreeGrafter"/>
</dbReference>
<feature type="domain" description="EF-hand" evidence="12">
    <location>
        <begin position="89"/>
        <end position="124"/>
    </location>
</feature>
<dbReference type="Gene3D" id="1.10.238.10">
    <property type="entry name" value="EF-hand"/>
    <property type="match status" value="2"/>
</dbReference>
<dbReference type="Pfam" id="PF00307">
    <property type="entry name" value="CH"/>
    <property type="match status" value="1"/>
</dbReference>
<dbReference type="Gene3D" id="1.10.418.10">
    <property type="entry name" value="Calponin-like domain"/>
    <property type="match status" value="1"/>
</dbReference>
<dbReference type="InterPro" id="IPR036179">
    <property type="entry name" value="Ig-like_dom_sf"/>
</dbReference>
<dbReference type="FunFam" id="1.10.238.10:FF:000069">
    <property type="entry name" value="calcium-binding protein 1 isoform X1"/>
    <property type="match status" value="1"/>
</dbReference>
<dbReference type="InterPro" id="IPR042185">
    <property type="entry name" value="Serpin_sf_2"/>
</dbReference>
<keyword evidence="3" id="KW-0812">Transmembrane</keyword>
<dbReference type="InterPro" id="IPR007110">
    <property type="entry name" value="Ig-like_dom"/>
</dbReference>
<dbReference type="InterPro" id="IPR013106">
    <property type="entry name" value="Ig_V-set"/>
</dbReference>
<dbReference type="PANTHER" id="PTHR45917">
    <property type="entry name" value="CALCIUM-BINDING PROTEIN 1-RELATED"/>
    <property type="match status" value="1"/>
</dbReference>
<evidence type="ECO:0000259" key="13">
    <source>
        <dbReference type="PROSITE" id="PS50835"/>
    </source>
</evidence>
<evidence type="ECO:0000256" key="6">
    <source>
        <dbReference type="ARBA" id="ARBA00022837"/>
    </source>
</evidence>
<dbReference type="InterPro" id="IPR042178">
    <property type="entry name" value="Serpin_sf_1"/>
</dbReference>
<evidence type="ECO:0000313" key="15">
    <source>
        <dbReference type="Proteomes" id="UP000736164"/>
    </source>
</evidence>
<feature type="compositionally biased region" description="Low complexity" evidence="10">
    <location>
        <begin position="626"/>
        <end position="644"/>
    </location>
</feature>
<evidence type="ECO:0000259" key="11">
    <source>
        <dbReference type="PROSITE" id="PS50021"/>
    </source>
</evidence>
<gene>
    <name evidence="14" type="primary">Cabp4</name>
    <name evidence="14" type="ORF">GTO95_0002669</name>
</gene>
<keyword evidence="4" id="KW-0479">Metal-binding</keyword>
<dbReference type="InterPro" id="IPR013783">
    <property type="entry name" value="Ig-like_fold"/>
</dbReference>
<comment type="caution">
    <text evidence="14">The sequence shown here is derived from an EMBL/GenBank/DDBJ whole genome shotgun (WGS) entry which is preliminary data.</text>
</comment>
<dbReference type="SUPFAM" id="SSF47473">
    <property type="entry name" value="EF-hand"/>
    <property type="match status" value="1"/>
</dbReference>
<dbReference type="PROSITE" id="PS50835">
    <property type="entry name" value="IG_LIKE"/>
    <property type="match status" value="1"/>
</dbReference>
<dbReference type="GO" id="GO:0016020">
    <property type="term" value="C:membrane"/>
    <property type="evidence" value="ECO:0007669"/>
    <property type="project" value="UniProtKB-SubCell"/>
</dbReference>
<name>A0A8J7T7N4_ATRSP</name>
<dbReference type="SMART" id="SM00409">
    <property type="entry name" value="IG"/>
    <property type="match status" value="1"/>
</dbReference>
<keyword evidence="6" id="KW-0106">Calcium</keyword>
<dbReference type="Pfam" id="PF00079">
    <property type="entry name" value="Serpin"/>
    <property type="match status" value="1"/>
</dbReference>
<dbReference type="InterPro" id="IPR043582">
    <property type="entry name" value="CaBP1/2/4/5"/>
</dbReference>
<dbReference type="Gene3D" id="2.30.39.10">
    <property type="entry name" value="Alpha-1-antitrypsin, domain 1"/>
    <property type="match status" value="1"/>
</dbReference>
<dbReference type="Gene3D" id="3.30.497.10">
    <property type="entry name" value="Antithrombin, subunit I, domain 2"/>
    <property type="match status" value="1"/>
</dbReference>
<dbReference type="InterPro" id="IPR036186">
    <property type="entry name" value="Serpin_sf"/>
</dbReference>
<feature type="non-terminal residue" evidence="14">
    <location>
        <position position="1"/>
    </location>
</feature>
<dbReference type="Gene3D" id="2.60.40.10">
    <property type="entry name" value="Immunoglobulins"/>
    <property type="match status" value="1"/>
</dbReference>
<feature type="compositionally biased region" description="Pro residues" evidence="10">
    <location>
        <begin position="8"/>
        <end position="19"/>
    </location>
</feature>
<dbReference type="PANTHER" id="PTHR45917:SF1">
    <property type="entry name" value="CALCIUM-BINDING PROTEIN 1"/>
    <property type="match status" value="1"/>
</dbReference>
<feature type="region of interest" description="Disordered" evidence="10">
    <location>
        <begin position="372"/>
        <end position="436"/>
    </location>
</feature>
<comment type="subcellular location">
    <subcellularLocation>
        <location evidence="1">Membrane</location>
        <topology evidence="1">Multi-pass membrane protein</topology>
    </subcellularLocation>
</comment>
<dbReference type="SMART" id="SM00054">
    <property type="entry name" value="EFh"/>
    <property type="match status" value="3"/>
</dbReference>
<feature type="domain" description="Ig-like" evidence="13">
    <location>
        <begin position="852"/>
        <end position="943"/>
    </location>
</feature>
<organism evidence="14 15">
    <name type="scientific">Atractosteus spatula</name>
    <name type="common">Alligator gar</name>
    <name type="synonym">Lepisosteus spatula</name>
    <dbReference type="NCBI Taxonomy" id="7917"/>
    <lineage>
        <taxon>Eukaryota</taxon>
        <taxon>Metazoa</taxon>
        <taxon>Chordata</taxon>
        <taxon>Craniata</taxon>
        <taxon>Vertebrata</taxon>
        <taxon>Euteleostomi</taxon>
        <taxon>Actinopterygii</taxon>
        <taxon>Neopterygii</taxon>
        <taxon>Holostei</taxon>
        <taxon>Semionotiformes</taxon>
        <taxon>Lepisosteidae</taxon>
        <taxon>Atractosteus</taxon>
    </lineage>
</organism>
<feature type="domain" description="EF-hand" evidence="12">
    <location>
        <begin position="166"/>
        <end position="201"/>
    </location>
</feature>
<evidence type="ECO:0000313" key="14">
    <source>
        <dbReference type="EMBL" id="MBN3313339.1"/>
    </source>
</evidence>
<evidence type="ECO:0000256" key="8">
    <source>
        <dbReference type="ARBA" id="ARBA00023136"/>
    </source>
</evidence>
<evidence type="ECO:0000256" key="10">
    <source>
        <dbReference type="SAM" id="MobiDB-lite"/>
    </source>
</evidence>
<feature type="compositionally biased region" description="Basic and acidic residues" evidence="10">
    <location>
        <begin position="605"/>
        <end position="620"/>
    </location>
</feature>
<dbReference type="SUPFAM" id="SSF47576">
    <property type="entry name" value="Calponin-homology domain, CH-domain"/>
    <property type="match status" value="1"/>
</dbReference>
<dbReference type="PROSITE" id="PS50222">
    <property type="entry name" value="EF_HAND_2"/>
    <property type="match status" value="3"/>
</dbReference>
<feature type="domain" description="Calponin-homology (CH)" evidence="11">
    <location>
        <begin position="690"/>
        <end position="806"/>
    </location>
</feature>